<accession>A0A553QT35</accession>
<dbReference type="PANTHER" id="PTHR35845:SF1">
    <property type="entry name" value="SPERMATOGENESIS-ASSOCIATED SERINE-RICH PROTEIN 1"/>
    <property type="match status" value="1"/>
</dbReference>
<sequence>MCLKFEKSHMDKKHSEVGDAFLDFGKEKEFRPHIRHVEPILTECDLDWKSHLRWIPEPRYTDAPFPHIKDIKFLTERKLMRSSPKANMVSWSEWSFYPNIGQAKVYHTGKRCLMDGINHARSMRSSSEKSLEFSLGRKKHVEERCWNSPLGMVRPFLVPEYSSNFHKCEAQQNTTNFRYNTHVHPNSKHNSVASYVKKQKSLALEEEIVEVKKLNSWRPAPDIYDRIKLNDLAFTRSSNNDCAHLLL</sequence>
<evidence type="ECO:0000313" key="1">
    <source>
        <dbReference type="EMBL" id="TRY93142.1"/>
    </source>
</evidence>
<keyword evidence="2" id="KW-1185">Reference proteome</keyword>
<organism evidence="1 2">
    <name type="scientific">Danionella cerebrum</name>
    <dbReference type="NCBI Taxonomy" id="2873325"/>
    <lineage>
        <taxon>Eukaryota</taxon>
        <taxon>Metazoa</taxon>
        <taxon>Chordata</taxon>
        <taxon>Craniata</taxon>
        <taxon>Vertebrata</taxon>
        <taxon>Euteleostomi</taxon>
        <taxon>Actinopterygii</taxon>
        <taxon>Neopterygii</taxon>
        <taxon>Teleostei</taxon>
        <taxon>Ostariophysi</taxon>
        <taxon>Cypriniformes</taxon>
        <taxon>Danionidae</taxon>
        <taxon>Danioninae</taxon>
        <taxon>Danionella</taxon>
    </lineage>
</organism>
<name>A0A553QT35_9TELE</name>
<evidence type="ECO:0000313" key="2">
    <source>
        <dbReference type="Proteomes" id="UP000316079"/>
    </source>
</evidence>
<dbReference type="InterPro" id="IPR029165">
    <property type="entry name" value="SASRP1"/>
</dbReference>
<proteinExistence type="predicted"/>
<dbReference type="Pfam" id="PF15160">
    <property type="entry name" value="SASRP1"/>
    <property type="match status" value="1"/>
</dbReference>
<dbReference type="Proteomes" id="UP000316079">
    <property type="component" value="Unassembled WGS sequence"/>
</dbReference>
<reference evidence="1 2" key="1">
    <citation type="journal article" date="2019" name="Sci. Data">
        <title>Hybrid genome assembly and annotation of Danionella translucida.</title>
        <authorList>
            <person name="Kadobianskyi M."/>
            <person name="Schulze L."/>
            <person name="Schuelke M."/>
            <person name="Judkewitz B."/>
        </authorList>
    </citation>
    <scope>NUCLEOTIDE SEQUENCE [LARGE SCALE GENOMIC DNA]</scope>
    <source>
        <strain evidence="1 2">Bolton</strain>
    </source>
</reference>
<gene>
    <name evidence="1" type="ORF">DNTS_021108</name>
</gene>
<dbReference type="PANTHER" id="PTHR35845">
    <property type="entry name" value="SPERMATOGENESIS-ASSOCIATED SERINE-RICH PROTEIN 1"/>
    <property type="match status" value="1"/>
</dbReference>
<dbReference type="OrthoDB" id="186791at2759"/>
<protein>
    <submittedName>
        <fullName evidence="1">Uncharacterized protein</fullName>
    </submittedName>
</protein>
<dbReference type="EMBL" id="SRMA01025564">
    <property type="protein sequence ID" value="TRY93142.1"/>
    <property type="molecule type" value="Genomic_DNA"/>
</dbReference>
<comment type="caution">
    <text evidence="1">The sequence shown here is derived from an EMBL/GenBank/DDBJ whole genome shotgun (WGS) entry which is preliminary data.</text>
</comment>
<dbReference type="STRING" id="623744.A0A553QT35"/>
<dbReference type="AlphaFoldDB" id="A0A553QT35"/>